<feature type="region of interest" description="Disordered" evidence="1">
    <location>
        <begin position="243"/>
        <end position="283"/>
    </location>
</feature>
<sequence>MRSTQQTRAPVQAPPQPGRSDTTPRHLALPAVTRPSVDVLTNSTDKYQTSSTPDRPSKRTKSESDEKDSRLSLDQSSTMTYEHTAEMFPVTPGVAEDSIIVKNILSQLSRPFVTPTQTRSGSSLHPENLSRIHRSPTPPHAFFEPLSPLLTQTRATGPGTSVELGRDAGQSPSIPGWVDDDTANANSLNVGDETGVDGIDDFATALAADRMRTSTVKGGSLADLGDRLNTVNSIGEMPVMAATPIGARKTTDSQTSQNGHEDSDEDEVQEIDPVTQQPKTASAVRAENRLIAQKGDEYFQAVVRRLREMHQKGRHLQLPWVSPMLRIANRFQTADEQRMEVRHDPLMAYPRAFGLVLGREDMQQNVPSLTFAAYLNIPPECIEFDTSGWYNESTIEDLILLSAPVPAPGCHYARFSETSPWLDPSTGSPTSRTFVMRSVIEELNHAINERGHRLSHEALSVKIRGRSMTMTIPRREEAQRINILKGRSRKVVDPIHDRINFHKHLRGMHLSLLYERLMGVRMCEATADKASAELDEFHFEAGYNPLLAADGLDTDTDAVPAISEWLTYADNTGGHIRGQICEFMTSQQPVPVTTKQICDAVQACIDKTLDADSPTPLDDETLLDHDTEDVAPASNDTENVVIVIIRSTPEVFRIVTMPDDSFAWVLCDGPGRDTGSSCLKQHLRDSSGSSAERDIQTSKADFAFCLVVVRHSPGRKRKNPYKGERETAVRHEDAAVFADKLFKAYWQSHKGVRIRGPVDHTAYFSPRRLKRPDPEIFDDRFWKTIAMNETSSRVDFMTEPDGTGAYELLLAANDLARDRDRAMKVLILGSGWDGVSTNNTLWPQLQSLFPHLEMELCLRLTTPSIPRCLFDAEDEDPGADLLPMAWPRYAIKALASLYARESYVTLSADEQAHHLQALLLLQIANNRKLDMTVFAKLRPARWYLRLMCYGGLCKKLHSGGRHDLD</sequence>
<evidence type="ECO:0000313" key="2">
    <source>
        <dbReference type="EMBL" id="OQN96366.1"/>
    </source>
</evidence>
<dbReference type="AlphaFoldDB" id="A0A1V8SB46"/>
<organism evidence="2 3">
    <name type="scientific">Cryoendolithus antarcticus</name>
    <dbReference type="NCBI Taxonomy" id="1507870"/>
    <lineage>
        <taxon>Eukaryota</taxon>
        <taxon>Fungi</taxon>
        <taxon>Dikarya</taxon>
        <taxon>Ascomycota</taxon>
        <taxon>Pezizomycotina</taxon>
        <taxon>Dothideomycetes</taxon>
        <taxon>Dothideomycetidae</taxon>
        <taxon>Cladosporiales</taxon>
        <taxon>Cladosporiaceae</taxon>
        <taxon>Cryoendolithus</taxon>
    </lineage>
</organism>
<keyword evidence="3" id="KW-1185">Reference proteome</keyword>
<gene>
    <name evidence="2" type="ORF">B0A48_17618</name>
</gene>
<name>A0A1V8SB46_9PEZI</name>
<feature type="region of interest" description="Disordered" evidence="1">
    <location>
        <begin position="1"/>
        <end position="80"/>
    </location>
</feature>
<comment type="caution">
    <text evidence="2">The sequence shown here is derived from an EMBL/GenBank/DDBJ whole genome shotgun (WGS) entry which is preliminary data.</text>
</comment>
<accession>A0A1V8SB46</accession>
<protein>
    <submittedName>
        <fullName evidence="2">Uncharacterized protein</fullName>
    </submittedName>
</protein>
<dbReference type="EMBL" id="NAJO01000067">
    <property type="protein sequence ID" value="OQN96366.1"/>
    <property type="molecule type" value="Genomic_DNA"/>
</dbReference>
<evidence type="ECO:0000313" key="3">
    <source>
        <dbReference type="Proteomes" id="UP000192596"/>
    </source>
</evidence>
<proteinExistence type="predicted"/>
<dbReference type="OrthoDB" id="3946808at2759"/>
<reference evidence="3" key="1">
    <citation type="submission" date="2017-03" db="EMBL/GenBank/DDBJ databases">
        <title>Genomes of endolithic fungi from Antarctica.</title>
        <authorList>
            <person name="Coleine C."/>
            <person name="Masonjones S."/>
            <person name="Stajich J.E."/>
        </authorList>
    </citation>
    <scope>NUCLEOTIDE SEQUENCE [LARGE SCALE GENOMIC DNA]</scope>
    <source>
        <strain evidence="3">CCFEE 5527</strain>
    </source>
</reference>
<feature type="compositionally biased region" description="Basic and acidic residues" evidence="1">
    <location>
        <begin position="55"/>
        <end position="71"/>
    </location>
</feature>
<dbReference type="InParanoid" id="A0A1V8SB46"/>
<dbReference type="Proteomes" id="UP000192596">
    <property type="component" value="Unassembled WGS sequence"/>
</dbReference>
<evidence type="ECO:0000256" key="1">
    <source>
        <dbReference type="SAM" id="MobiDB-lite"/>
    </source>
</evidence>
<feature type="compositionally biased region" description="Polar residues" evidence="1">
    <location>
        <begin position="39"/>
        <end position="54"/>
    </location>
</feature>